<dbReference type="EMBL" id="CP006939">
    <property type="protein sequence ID" value="AHC15294.1"/>
    <property type="molecule type" value="Genomic_DNA"/>
</dbReference>
<accession>V5WIA2</accession>
<dbReference type="KEGG" id="slr:L21SP2_1923"/>
<dbReference type="RefSeq" id="WP_024268211.1">
    <property type="nucleotide sequence ID" value="NC_023035.1"/>
</dbReference>
<proteinExistence type="predicted"/>
<dbReference type="Pfam" id="PF12773">
    <property type="entry name" value="DZR"/>
    <property type="match status" value="1"/>
</dbReference>
<sequence>MSKVHFFCEHCGKEVKARDKVCPHCGKFFSQVRCPECDYQGPAEHFIMGCPQCGYSGHGKIEAVYEDVELSEMKKKTPGYLKKSSSPIPDWVFALVGVLFLAAFVGLVIVYMVTR</sequence>
<evidence type="ECO:0000313" key="4">
    <source>
        <dbReference type="Proteomes" id="UP000018680"/>
    </source>
</evidence>
<evidence type="ECO:0000313" key="3">
    <source>
        <dbReference type="EMBL" id="AHC15294.1"/>
    </source>
</evidence>
<dbReference type="InterPro" id="IPR025874">
    <property type="entry name" value="DZR"/>
</dbReference>
<dbReference type="OrthoDB" id="350656at2"/>
<keyword evidence="1" id="KW-0812">Transmembrane</keyword>
<evidence type="ECO:0000259" key="2">
    <source>
        <dbReference type="Pfam" id="PF12773"/>
    </source>
</evidence>
<feature type="transmembrane region" description="Helical" evidence="1">
    <location>
        <begin position="91"/>
        <end position="113"/>
    </location>
</feature>
<dbReference type="eggNOG" id="COG1933">
    <property type="taxonomic scope" value="Bacteria"/>
</dbReference>
<gene>
    <name evidence="3" type="ORF">L21SP2_1923</name>
</gene>
<dbReference type="STRING" id="1307761.L21SP2_1923"/>
<name>V5WIA2_9SPIO</name>
<feature type="domain" description="DZANK-type" evidence="2">
    <location>
        <begin position="8"/>
        <end position="54"/>
    </location>
</feature>
<dbReference type="AlphaFoldDB" id="V5WIA2"/>
<dbReference type="HOGENOM" id="CLU_144861_0_0_12"/>
<protein>
    <recommendedName>
        <fullName evidence="2">DZANK-type domain-containing protein</fullName>
    </recommendedName>
</protein>
<reference evidence="3 4" key="1">
    <citation type="journal article" date="2015" name="Stand. Genomic Sci.">
        <title>Complete genome sequence and description of Salinispira pacifica gen. nov., sp. nov., a novel spirochaete isolated form a hypersaline microbial mat.</title>
        <authorList>
            <person name="Ben Hania W."/>
            <person name="Joseph M."/>
            <person name="Schumann P."/>
            <person name="Bunk B."/>
            <person name="Fiebig A."/>
            <person name="Sproer C."/>
            <person name="Klenk H.P."/>
            <person name="Fardeau M.L."/>
            <person name="Spring S."/>
        </authorList>
    </citation>
    <scope>NUCLEOTIDE SEQUENCE [LARGE SCALE GENOMIC DNA]</scope>
    <source>
        <strain evidence="3 4">L21-RPul-D2</strain>
    </source>
</reference>
<keyword evidence="4" id="KW-1185">Reference proteome</keyword>
<keyword evidence="1" id="KW-1133">Transmembrane helix</keyword>
<evidence type="ECO:0000256" key="1">
    <source>
        <dbReference type="SAM" id="Phobius"/>
    </source>
</evidence>
<organism evidence="3 4">
    <name type="scientific">Salinispira pacifica</name>
    <dbReference type="NCBI Taxonomy" id="1307761"/>
    <lineage>
        <taxon>Bacteria</taxon>
        <taxon>Pseudomonadati</taxon>
        <taxon>Spirochaetota</taxon>
        <taxon>Spirochaetia</taxon>
        <taxon>Spirochaetales</taxon>
        <taxon>Spirochaetaceae</taxon>
        <taxon>Salinispira</taxon>
    </lineage>
</organism>
<dbReference type="Proteomes" id="UP000018680">
    <property type="component" value="Chromosome"/>
</dbReference>
<keyword evidence="1" id="KW-0472">Membrane</keyword>